<dbReference type="EMBL" id="CP109546">
    <property type="protein sequence ID" value="WTZ06905.1"/>
    <property type="molecule type" value="Genomic_DNA"/>
</dbReference>
<feature type="region of interest" description="Disordered" evidence="1">
    <location>
        <begin position="160"/>
        <end position="179"/>
    </location>
</feature>
<evidence type="ECO:0000313" key="3">
    <source>
        <dbReference type="EMBL" id="WTZ06905.1"/>
    </source>
</evidence>
<dbReference type="EMBL" id="CP109546">
    <property type="protein sequence ID" value="WTZ06909.1"/>
    <property type="molecule type" value="Genomic_DNA"/>
</dbReference>
<evidence type="ECO:0000256" key="1">
    <source>
        <dbReference type="SAM" id="MobiDB-lite"/>
    </source>
</evidence>
<name>A0AAU3HRX5_9ACTN</name>
<dbReference type="InterPro" id="IPR025959">
    <property type="entry name" value="Winged_HTH_dom"/>
</dbReference>
<reference evidence="4" key="1">
    <citation type="submission" date="2022-10" db="EMBL/GenBank/DDBJ databases">
        <title>The complete genomes of actinobacterial strains from the NBC collection.</title>
        <authorList>
            <person name="Joergensen T.S."/>
            <person name="Alvarez Arevalo M."/>
            <person name="Sterndorff E.B."/>
            <person name="Faurdal D."/>
            <person name="Vuksanovic O."/>
            <person name="Mourched A.-S."/>
            <person name="Charusanti P."/>
            <person name="Shaw S."/>
            <person name="Blin K."/>
            <person name="Weber T."/>
        </authorList>
    </citation>
    <scope>NUCLEOTIDE SEQUENCE</scope>
    <source>
        <strain evidence="4">NBC_01393</strain>
    </source>
</reference>
<evidence type="ECO:0000259" key="2">
    <source>
        <dbReference type="Pfam" id="PF13592"/>
    </source>
</evidence>
<proteinExistence type="predicted"/>
<dbReference type="Pfam" id="PF13384">
    <property type="entry name" value="HTH_23"/>
    <property type="match status" value="1"/>
</dbReference>
<feature type="domain" description="Winged helix-turn helix" evidence="2">
    <location>
        <begin position="96"/>
        <end position="154"/>
    </location>
</feature>
<organism evidence="4">
    <name type="scientific">Streptomyces sp. NBC_01393</name>
    <dbReference type="NCBI Taxonomy" id="2903851"/>
    <lineage>
        <taxon>Bacteria</taxon>
        <taxon>Bacillati</taxon>
        <taxon>Actinomycetota</taxon>
        <taxon>Actinomycetes</taxon>
        <taxon>Kitasatosporales</taxon>
        <taxon>Streptomycetaceae</taxon>
        <taxon>Streptomyces</taxon>
    </lineage>
</organism>
<dbReference type="Pfam" id="PF13592">
    <property type="entry name" value="HTH_33"/>
    <property type="match status" value="1"/>
</dbReference>
<protein>
    <submittedName>
        <fullName evidence="4">Winged helix-turn-helix domain-containing protein</fullName>
    </submittedName>
</protein>
<dbReference type="AlphaFoldDB" id="A0AAU3HRX5"/>
<dbReference type="InterPro" id="IPR009057">
    <property type="entry name" value="Homeodomain-like_sf"/>
</dbReference>
<gene>
    <name evidence="3" type="ORF">OG699_02095</name>
    <name evidence="4" type="ORF">OG699_02125</name>
</gene>
<feature type="compositionally biased region" description="Low complexity" evidence="1">
    <location>
        <begin position="167"/>
        <end position="179"/>
    </location>
</feature>
<evidence type="ECO:0000313" key="4">
    <source>
        <dbReference type="EMBL" id="WTZ06909.1"/>
    </source>
</evidence>
<sequence length="179" mass="20677">MQYADGGGLTAERRAARERIRMEAGHRFERGGRTSDIAKDLRVSVRSVEQWRRNWREGGLEGLRSKGPAKLPKLSDERFALLEEELARGPAVHGWEDQRWTLERVRVLIGRRFQVGCSIAGVWRLLHRHGRSWQCPALRALERDEHAVELWKKDVWPQVEAPRRRSGPSSSSRTRPGSR</sequence>
<accession>A0AAU3HRX5</accession>
<dbReference type="SUPFAM" id="SSF46689">
    <property type="entry name" value="Homeodomain-like"/>
    <property type="match status" value="1"/>
</dbReference>